<proteinExistence type="predicted"/>
<accession>A0ABW7I8U1</accession>
<keyword evidence="4" id="KW-0732">Signal</keyword>
<protein>
    <recommendedName>
        <fullName evidence="7">AlgX/AlgJ SGNH hydrolase-like domain-containing protein</fullName>
    </recommendedName>
</protein>
<gene>
    <name evidence="8" type="ORF">ACGRVM_10250</name>
</gene>
<evidence type="ECO:0000313" key="8">
    <source>
        <dbReference type="EMBL" id="MFH0254277.1"/>
    </source>
</evidence>
<evidence type="ECO:0000256" key="2">
    <source>
        <dbReference type="ARBA" id="ARBA00005182"/>
    </source>
</evidence>
<evidence type="ECO:0000256" key="3">
    <source>
        <dbReference type="ARBA" id="ARBA00022679"/>
    </source>
</evidence>
<dbReference type="RefSeq" id="WP_377170209.1">
    <property type="nucleotide sequence ID" value="NZ_JBHTJC010000002.1"/>
</dbReference>
<evidence type="ECO:0000256" key="5">
    <source>
        <dbReference type="ARBA" id="ARBA00022764"/>
    </source>
</evidence>
<keyword evidence="3" id="KW-0808">Transferase</keyword>
<dbReference type="Proteomes" id="UP001607157">
    <property type="component" value="Unassembled WGS sequence"/>
</dbReference>
<evidence type="ECO:0000256" key="4">
    <source>
        <dbReference type="ARBA" id="ARBA00022729"/>
    </source>
</evidence>
<dbReference type="EMBL" id="JBIHMM010000002">
    <property type="protein sequence ID" value="MFH0254277.1"/>
    <property type="molecule type" value="Genomic_DNA"/>
</dbReference>
<name>A0ABW7I8U1_9RHOB</name>
<keyword evidence="5" id="KW-0574">Periplasm</keyword>
<evidence type="ECO:0000313" key="9">
    <source>
        <dbReference type="Proteomes" id="UP001607157"/>
    </source>
</evidence>
<comment type="pathway">
    <text evidence="2">Glycan biosynthesis; alginate biosynthesis.</text>
</comment>
<reference evidence="8 9" key="1">
    <citation type="submission" date="2024-10" db="EMBL/GenBank/DDBJ databases">
        <authorList>
            <person name="Yang X.-N."/>
        </authorList>
    </citation>
    <scope>NUCLEOTIDE SEQUENCE [LARGE SCALE GENOMIC DNA]</scope>
    <source>
        <strain evidence="8 9">CAU 1059</strain>
    </source>
</reference>
<dbReference type="InterPro" id="IPR031811">
    <property type="entry name" value="ALGX/ALGJ_SGNH-like"/>
</dbReference>
<keyword evidence="6" id="KW-0016">Alginate biosynthesis</keyword>
<comment type="caution">
    <text evidence="8">The sequence shown here is derived from an EMBL/GenBank/DDBJ whole genome shotgun (WGS) entry which is preliminary data.</text>
</comment>
<evidence type="ECO:0000259" key="7">
    <source>
        <dbReference type="Pfam" id="PF16822"/>
    </source>
</evidence>
<sequence length="358" mass="38593">MYSARLTLFAGIAGIILLALPAANIATRAYLGGALLPAEPRDLLSLDRIEGNLAYLAMTQLGRSLFPERVQIGREGYLFFGDDDGAAMAKTRGAWPVPEGLIAAQAAALGRLAERMEARGARFLAVIAPNKHSVYPEMLPEDVAPAARTVTDDLLEAAGDVPLLDLRPVLRAAKTETQAYLKTDTHWTRAGAAASYEAVMDRLGARAVAYDLTPVPAPAGDLARLLKMGGFYPEDAETDYLIDFAEPPGTCTVDIGLVSGKESACLPAPYPEQSVMEKVMRAARTPQAPNPQTVLMLCDSFCSVSSPLFNASFEEVYRVHWKFIDDAALERHLARIAPNIVILQMVERDALSLGLGRP</sequence>
<evidence type="ECO:0000256" key="6">
    <source>
        <dbReference type="ARBA" id="ARBA00022841"/>
    </source>
</evidence>
<dbReference type="Pfam" id="PF16822">
    <property type="entry name" value="ALGX"/>
    <property type="match status" value="1"/>
</dbReference>
<feature type="domain" description="AlgX/AlgJ SGNH hydrolase-like" evidence="7">
    <location>
        <begin position="70"/>
        <end position="228"/>
    </location>
</feature>
<keyword evidence="9" id="KW-1185">Reference proteome</keyword>
<organism evidence="8 9">
    <name type="scientific">Roseovarius aquimarinus</name>
    <dbReference type="NCBI Taxonomy" id="1229156"/>
    <lineage>
        <taxon>Bacteria</taxon>
        <taxon>Pseudomonadati</taxon>
        <taxon>Pseudomonadota</taxon>
        <taxon>Alphaproteobacteria</taxon>
        <taxon>Rhodobacterales</taxon>
        <taxon>Roseobacteraceae</taxon>
        <taxon>Roseovarius</taxon>
    </lineage>
</organism>
<evidence type="ECO:0000256" key="1">
    <source>
        <dbReference type="ARBA" id="ARBA00004418"/>
    </source>
</evidence>
<comment type="subcellular location">
    <subcellularLocation>
        <location evidence="1">Periplasm</location>
    </subcellularLocation>
</comment>